<name>A0A0V0HE42_SOLCH</name>
<proteinExistence type="predicted"/>
<feature type="non-terminal residue" evidence="1">
    <location>
        <position position="65"/>
    </location>
</feature>
<sequence>MPTLPFPIQSLYEINIAYSQANKFFTSKNNESSYFQYQNINISLRLPFMQMKYVPFALCWYSFLN</sequence>
<accession>A0A0V0HE42</accession>
<dbReference type="AlphaFoldDB" id="A0A0V0HE42"/>
<dbReference type="EMBL" id="GEDG01021019">
    <property type="protein sequence ID" value="JAP18655.1"/>
    <property type="molecule type" value="Transcribed_RNA"/>
</dbReference>
<protein>
    <submittedName>
        <fullName evidence="1">Putative ovule protein</fullName>
    </submittedName>
</protein>
<organism evidence="1">
    <name type="scientific">Solanum chacoense</name>
    <name type="common">Chaco potato</name>
    <dbReference type="NCBI Taxonomy" id="4108"/>
    <lineage>
        <taxon>Eukaryota</taxon>
        <taxon>Viridiplantae</taxon>
        <taxon>Streptophyta</taxon>
        <taxon>Embryophyta</taxon>
        <taxon>Tracheophyta</taxon>
        <taxon>Spermatophyta</taxon>
        <taxon>Magnoliopsida</taxon>
        <taxon>eudicotyledons</taxon>
        <taxon>Gunneridae</taxon>
        <taxon>Pentapetalae</taxon>
        <taxon>asterids</taxon>
        <taxon>lamiids</taxon>
        <taxon>Solanales</taxon>
        <taxon>Solanaceae</taxon>
        <taxon>Solanoideae</taxon>
        <taxon>Solaneae</taxon>
        <taxon>Solanum</taxon>
    </lineage>
</organism>
<reference evidence="1" key="1">
    <citation type="submission" date="2015-12" db="EMBL/GenBank/DDBJ databases">
        <title>Gene expression during late stages of embryo sac development: a critical building block for successful pollen-pistil interactions.</title>
        <authorList>
            <person name="Liu Y."/>
            <person name="Joly V."/>
            <person name="Sabar M."/>
            <person name="Matton D.P."/>
        </authorList>
    </citation>
    <scope>NUCLEOTIDE SEQUENCE</scope>
</reference>
<evidence type="ECO:0000313" key="1">
    <source>
        <dbReference type="EMBL" id="JAP18655.1"/>
    </source>
</evidence>